<accession>A0ACB9R327</accession>
<dbReference type="EMBL" id="CM042883">
    <property type="protein sequence ID" value="KAI4373274.1"/>
    <property type="molecule type" value="Genomic_DNA"/>
</dbReference>
<gene>
    <name evidence="1" type="ORF">MLD38_011415</name>
</gene>
<dbReference type="Proteomes" id="UP001057402">
    <property type="component" value="Chromosome 4"/>
</dbReference>
<sequence>MAASSQSHRLALVLRPPPSSSSSSSSGDGVFLLSKQRGGGVQTPSLTPTSGTCPIVTSERGLLGRERLLSITLGRSIWRCSASIPR</sequence>
<protein>
    <submittedName>
        <fullName evidence="1">Uncharacterized protein</fullName>
    </submittedName>
</protein>
<evidence type="ECO:0000313" key="2">
    <source>
        <dbReference type="Proteomes" id="UP001057402"/>
    </source>
</evidence>
<proteinExistence type="predicted"/>
<reference evidence="2" key="1">
    <citation type="journal article" date="2023" name="Front. Plant Sci.">
        <title>Chromosomal-level genome assembly of Melastoma candidum provides insights into trichome evolution.</title>
        <authorList>
            <person name="Zhong Y."/>
            <person name="Wu W."/>
            <person name="Sun C."/>
            <person name="Zou P."/>
            <person name="Liu Y."/>
            <person name="Dai S."/>
            <person name="Zhou R."/>
        </authorList>
    </citation>
    <scope>NUCLEOTIDE SEQUENCE [LARGE SCALE GENOMIC DNA]</scope>
</reference>
<keyword evidence="2" id="KW-1185">Reference proteome</keyword>
<evidence type="ECO:0000313" key="1">
    <source>
        <dbReference type="EMBL" id="KAI4373274.1"/>
    </source>
</evidence>
<comment type="caution">
    <text evidence="1">The sequence shown here is derived from an EMBL/GenBank/DDBJ whole genome shotgun (WGS) entry which is preliminary data.</text>
</comment>
<name>A0ACB9R327_9MYRT</name>
<organism evidence="1 2">
    <name type="scientific">Melastoma candidum</name>
    <dbReference type="NCBI Taxonomy" id="119954"/>
    <lineage>
        <taxon>Eukaryota</taxon>
        <taxon>Viridiplantae</taxon>
        <taxon>Streptophyta</taxon>
        <taxon>Embryophyta</taxon>
        <taxon>Tracheophyta</taxon>
        <taxon>Spermatophyta</taxon>
        <taxon>Magnoliopsida</taxon>
        <taxon>eudicotyledons</taxon>
        <taxon>Gunneridae</taxon>
        <taxon>Pentapetalae</taxon>
        <taxon>rosids</taxon>
        <taxon>malvids</taxon>
        <taxon>Myrtales</taxon>
        <taxon>Melastomataceae</taxon>
        <taxon>Melastomatoideae</taxon>
        <taxon>Melastomateae</taxon>
        <taxon>Melastoma</taxon>
    </lineage>
</organism>